<comment type="caution">
    <text evidence="1">The sequence shown here is derived from an EMBL/GenBank/DDBJ whole genome shotgun (WGS) entry which is preliminary data.</text>
</comment>
<gene>
    <name evidence="1" type="ORF">WI372_01445</name>
</gene>
<reference evidence="1 2" key="1">
    <citation type="submission" date="2024-02" db="EMBL/GenBank/DDBJ databases">
        <title>A novel Gemmatimonadota bacterium.</title>
        <authorList>
            <person name="Du Z.-J."/>
            <person name="Ye Y.-Q."/>
        </authorList>
    </citation>
    <scope>NUCLEOTIDE SEQUENCE [LARGE SCALE GENOMIC DNA]</scope>
    <source>
        <strain evidence="1 2">DH-20</strain>
    </source>
</reference>
<dbReference type="Proteomes" id="UP001484239">
    <property type="component" value="Unassembled WGS sequence"/>
</dbReference>
<proteinExistence type="predicted"/>
<accession>A0ABU9E6Q2</accession>
<organism evidence="1 2">
    <name type="scientific">Gaopeijia maritima</name>
    <dbReference type="NCBI Taxonomy" id="3119007"/>
    <lineage>
        <taxon>Bacteria</taxon>
        <taxon>Pseudomonadati</taxon>
        <taxon>Gemmatimonadota</taxon>
        <taxon>Longimicrobiia</taxon>
        <taxon>Gaopeijiales</taxon>
        <taxon>Gaopeijiaceae</taxon>
        <taxon>Gaopeijia</taxon>
    </lineage>
</organism>
<dbReference type="RefSeq" id="WP_405286220.1">
    <property type="nucleotide sequence ID" value="NZ_JBBHLI010000001.1"/>
</dbReference>
<protein>
    <submittedName>
        <fullName evidence="1">Uncharacterized protein</fullName>
    </submittedName>
</protein>
<evidence type="ECO:0000313" key="2">
    <source>
        <dbReference type="Proteomes" id="UP001484239"/>
    </source>
</evidence>
<dbReference type="EMBL" id="JBBHLI010000001">
    <property type="protein sequence ID" value="MEK9499645.1"/>
    <property type="molecule type" value="Genomic_DNA"/>
</dbReference>
<evidence type="ECO:0000313" key="1">
    <source>
        <dbReference type="EMBL" id="MEK9499645.1"/>
    </source>
</evidence>
<keyword evidence="2" id="KW-1185">Reference proteome</keyword>
<name>A0ABU9E6Q2_9BACT</name>
<sequence>MPTMILHCNYEELQALRSGAEAALSDDVPGECAIAAPSRVRSRVQALLPTLVGDLSIATLAEQEACEEAVRAILTCQKSEMDAAVLAAHPAAEIAVAAYFDYAHTRAVLGRLEEMGRHMRALIEVVTGGPASDEIALTFAFPD</sequence>